<dbReference type="EMBL" id="UOFX01000063">
    <property type="protein sequence ID" value="VAX10121.1"/>
    <property type="molecule type" value="Genomic_DNA"/>
</dbReference>
<organism evidence="2">
    <name type="scientific">hydrothermal vent metagenome</name>
    <dbReference type="NCBI Taxonomy" id="652676"/>
    <lineage>
        <taxon>unclassified sequences</taxon>
        <taxon>metagenomes</taxon>
        <taxon>ecological metagenomes</taxon>
    </lineage>
</organism>
<feature type="compositionally biased region" description="Acidic residues" evidence="1">
    <location>
        <begin position="734"/>
        <end position="743"/>
    </location>
</feature>
<protein>
    <submittedName>
        <fullName evidence="2">D-alanyl-D-alanine carboxypeptidase</fullName>
        <ecNumber evidence="2">3.4.16.4</ecNumber>
    </submittedName>
</protein>
<accession>A0A3B1B7A9</accession>
<keyword evidence="2" id="KW-0121">Carboxypeptidase</keyword>
<keyword evidence="2" id="KW-0645">Protease</keyword>
<name>A0A3B1B7A9_9ZZZZ</name>
<dbReference type="AlphaFoldDB" id="A0A3B1B7A9"/>
<feature type="compositionally biased region" description="Low complexity" evidence="1">
    <location>
        <begin position="710"/>
        <end position="733"/>
    </location>
</feature>
<feature type="compositionally biased region" description="Polar residues" evidence="1">
    <location>
        <begin position="1"/>
        <end position="10"/>
    </location>
</feature>
<dbReference type="GO" id="GO:0009002">
    <property type="term" value="F:serine-type D-Ala-D-Ala carboxypeptidase activity"/>
    <property type="evidence" value="ECO:0007669"/>
    <property type="project" value="UniProtKB-EC"/>
</dbReference>
<gene>
    <name evidence="2" type="ORF">MNBD_GAMMA26-1302</name>
</gene>
<proteinExistence type="predicted"/>
<feature type="region of interest" description="Disordered" evidence="1">
    <location>
        <begin position="710"/>
        <end position="743"/>
    </location>
</feature>
<dbReference type="Gene3D" id="3.30.70.20">
    <property type="match status" value="1"/>
</dbReference>
<evidence type="ECO:0000313" key="2">
    <source>
        <dbReference type="EMBL" id="VAX10121.1"/>
    </source>
</evidence>
<feature type="region of interest" description="Disordered" evidence="1">
    <location>
        <begin position="1"/>
        <end position="24"/>
    </location>
</feature>
<reference evidence="2" key="1">
    <citation type="submission" date="2018-06" db="EMBL/GenBank/DDBJ databases">
        <authorList>
            <person name="Zhirakovskaya E."/>
        </authorList>
    </citation>
    <scope>NUCLEOTIDE SEQUENCE</scope>
</reference>
<dbReference type="EC" id="3.4.16.4" evidence="2"/>
<keyword evidence="2" id="KW-0378">Hydrolase</keyword>
<evidence type="ECO:0000256" key="1">
    <source>
        <dbReference type="SAM" id="MobiDB-lite"/>
    </source>
</evidence>
<sequence length="824" mass="88778">MTAQASNKQPVQEPEQNAGGVPFLPASVDASDELMSTLRHFHLGEPGAKATLGAISSDFLPASLNSFRDVSKVRYDYPLFLFPAETAGDGPLAKPLSRFLGDVVDGFAPGADSARILKDNLAWIERELCSKLQGTDGPIEAVPLVSDAAKALQKQLDLKGEHVERLQADLDQLVGAVEEGSCFLGYCRLAPIYLLLHTVRNKTAPRRGKFKQEIVELARGLKALLDVEKGKTAASRKSGAIKASIGAANSYFNAVSISRMLDHSQGSVAMPAARCKRIQAALDTLDAYQDNPVLIHCIHTDKLGKTLLVDVPDFTSESQSDPCAVAISAFDKEAKKLAAVFAAVRVARLEVMDGYKAAIHDPWFKSFGWEGFSQEELLLVPTIVAVDNANRVAREGLSSFSQLLSSGRPVQALVRVQAHSNPAAQEGEDSFESFRVELGYLGIAHRQAVVSQSSAARYDHLMAQYDLALGATRAGLHLISMSIKSSEGGVLDPWFVANAALEGRAHPFFRVDPEAGDDAASRMDFSSNPQAEHDWPMHNFNYIDAKGDTVGSELTFTFADYALLIPGLQGHFGMVPAGNNSDDLVPVAEWLNMPQDQANSSVPFVLAVDGEGVIQCLVVSRALVIACRDRRNYWRTLQELAGVRSRYVEIAVQAANEEAQAAAAAEIEAIRDEHADELETVRAETAGEAMGRLADALVGLDISATATAPTASAVPAPSAAPVEETAVEPQVAPEPEEEEEVSFDDPWIESILCTTCNDCTDLNPLMFVYNDDKQAYIADATAGTYAQLVESAEFCPANCIHPGKPLNADEPDLDDLIKRAEAYN</sequence>
<dbReference type="Pfam" id="PF13370">
    <property type="entry name" value="Fer4_13"/>
    <property type="match status" value="1"/>
</dbReference>